<evidence type="ECO:0000256" key="1">
    <source>
        <dbReference type="SAM" id="Phobius"/>
    </source>
</evidence>
<proteinExistence type="predicted"/>
<comment type="caution">
    <text evidence="2">The sequence shown here is derived from an EMBL/GenBank/DDBJ whole genome shotgun (WGS) entry which is preliminary data.</text>
</comment>
<reference evidence="3" key="1">
    <citation type="journal article" date="2019" name="Int. J. Syst. Evol. Microbiol.">
        <title>The Global Catalogue of Microorganisms (GCM) 10K type strain sequencing project: providing services to taxonomists for standard genome sequencing and annotation.</title>
        <authorList>
            <consortium name="The Broad Institute Genomics Platform"/>
            <consortium name="The Broad Institute Genome Sequencing Center for Infectious Disease"/>
            <person name="Wu L."/>
            <person name="Ma J."/>
        </authorList>
    </citation>
    <scope>NUCLEOTIDE SEQUENCE [LARGE SCALE GENOMIC DNA]</scope>
    <source>
        <strain evidence="3">CCUG 73951</strain>
    </source>
</reference>
<keyword evidence="1" id="KW-0472">Membrane</keyword>
<keyword evidence="1" id="KW-0812">Transmembrane</keyword>
<feature type="transmembrane region" description="Helical" evidence="1">
    <location>
        <begin position="6"/>
        <end position="25"/>
    </location>
</feature>
<keyword evidence="1" id="KW-1133">Transmembrane helix</keyword>
<evidence type="ECO:0000313" key="3">
    <source>
        <dbReference type="Proteomes" id="UP001596494"/>
    </source>
</evidence>
<dbReference type="RefSeq" id="WP_289215115.1">
    <property type="nucleotide sequence ID" value="NZ_JAPVRC010000002.1"/>
</dbReference>
<organism evidence="2 3">
    <name type="scientific">Halobacillus campisalis</name>
    <dbReference type="NCBI Taxonomy" id="435909"/>
    <lineage>
        <taxon>Bacteria</taxon>
        <taxon>Bacillati</taxon>
        <taxon>Bacillota</taxon>
        <taxon>Bacilli</taxon>
        <taxon>Bacillales</taxon>
        <taxon>Bacillaceae</taxon>
        <taxon>Halobacillus</taxon>
    </lineage>
</organism>
<name>A0ABW2K9E7_9BACI</name>
<accession>A0ABW2K9E7</accession>
<protein>
    <submittedName>
        <fullName evidence="2">YvrJ family protein</fullName>
    </submittedName>
</protein>
<dbReference type="EMBL" id="JBHTBY010000017">
    <property type="protein sequence ID" value="MFC7322750.1"/>
    <property type="molecule type" value="Genomic_DNA"/>
</dbReference>
<keyword evidence="3" id="KW-1185">Reference proteome</keyword>
<evidence type="ECO:0000313" key="2">
    <source>
        <dbReference type="EMBL" id="MFC7322750.1"/>
    </source>
</evidence>
<dbReference type="Proteomes" id="UP001596494">
    <property type="component" value="Unassembled WGS sequence"/>
</dbReference>
<sequence length="50" mass="5788">MGVDIWITAVESFGFPIVVASFILFRLDKSIQRLEDVMIEIVEDEDKDEK</sequence>
<gene>
    <name evidence="2" type="ORF">ACFQMN_17945</name>
</gene>